<dbReference type="InterPro" id="IPR000014">
    <property type="entry name" value="PAS"/>
</dbReference>
<dbReference type="NCBIfam" id="TIGR00254">
    <property type="entry name" value="GGDEF"/>
    <property type="match status" value="1"/>
</dbReference>
<dbReference type="Pfam" id="PF13426">
    <property type="entry name" value="PAS_9"/>
    <property type="match status" value="1"/>
</dbReference>
<gene>
    <name evidence="6" type="ORF">HHL15_09510</name>
</gene>
<proteinExistence type="predicted"/>
<evidence type="ECO:0000259" key="4">
    <source>
        <dbReference type="PROSITE" id="PS50113"/>
    </source>
</evidence>
<dbReference type="SMART" id="SM00091">
    <property type="entry name" value="PAS"/>
    <property type="match status" value="2"/>
</dbReference>
<feature type="domain" description="GGDEF" evidence="5">
    <location>
        <begin position="300"/>
        <end position="430"/>
    </location>
</feature>
<organism evidence="6 7">
    <name type="scientific">Zoogloea dura</name>
    <dbReference type="NCBI Taxonomy" id="2728840"/>
    <lineage>
        <taxon>Bacteria</taxon>
        <taxon>Pseudomonadati</taxon>
        <taxon>Pseudomonadota</taxon>
        <taxon>Betaproteobacteria</taxon>
        <taxon>Rhodocyclales</taxon>
        <taxon>Zoogloeaceae</taxon>
        <taxon>Zoogloea</taxon>
    </lineage>
</organism>
<dbReference type="EC" id="2.7.7.65" evidence="1"/>
<dbReference type="GO" id="GO:0052621">
    <property type="term" value="F:diguanylate cyclase activity"/>
    <property type="evidence" value="ECO:0007669"/>
    <property type="project" value="UniProtKB-EC"/>
</dbReference>
<dbReference type="InterPro" id="IPR043128">
    <property type="entry name" value="Rev_trsase/Diguanyl_cyclase"/>
</dbReference>
<dbReference type="RefSeq" id="WP_169145529.1">
    <property type="nucleotide sequence ID" value="NZ_JABBGA010000006.1"/>
</dbReference>
<dbReference type="CDD" id="cd00130">
    <property type="entry name" value="PAS"/>
    <property type="match status" value="2"/>
</dbReference>
<evidence type="ECO:0000313" key="6">
    <source>
        <dbReference type="EMBL" id="NML25978.1"/>
    </source>
</evidence>
<dbReference type="Pfam" id="PF00990">
    <property type="entry name" value="GGDEF"/>
    <property type="match status" value="1"/>
</dbReference>
<dbReference type="SMART" id="SM00086">
    <property type="entry name" value="PAC"/>
    <property type="match status" value="2"/>
</dbReference>
<evidence type="ECO:0000259" key="5">
    <source>
        <dbReference type="PROSITE" id="PS50887"/>
    </source>
</evidence>
<dbReference type="NCBIfam" id="TIGR00229">
    <property type="entry name" value="sensory_box"/>
    <property type="match status" value="2"/>
</dbReference>
<dbReference type="GO" id="GO:0043709">
    <property type="term" value="P:cell adhesion involved in single-species biofilm formation"/>
    <property type="evidence" value="ECO:0007669"/>
    <property type="project" value="TreeGrafter"/>
</dbReference>
<name>A0A848G1A7_9RHOO</name>
<comment type="caution">
    <text evidence="6">The sequence shown here is derived from an EMBL/GenBank/DDBJ whole genome shotgun (WGS) entry which is preliminary data.</text>
</comment>
<sequence>MADAEPSPQAGAPRLPAAEALFDQLADAAYLIDPETSRIVWGNRKSWESLGLSRDEVLDHSVLSLQKDVHGLPQWSEIAAAIRSSECFRFLGRHRHQQGHEVEVEVNTTHFELDGRSYFLSIARDITNRVAQEVDANRREKQLWFALNEATDGLWDWEVPTSTLFFSPQLKRMLGYGPDEMEPVLETWSSNVHPEDRARVMAVLQEHLEGKRARYEAEYRIRNRNGHYLWVHDRGRVCECGPDGQPVRVVGMVQDVSDRKQLELQLQALASSDMLTGLANRRQGTIFLKSQVELCQRLGLPLGLAFIDIDNFKAINDIYGHLSGDQVLRQVGQVIKGAVRGSDMVCRWGGEEFIAIATNTTLEQMALVAEKIRQAVVQELGGHSPPVTVSIGVAAGSSPAIDVTALMAAADSALYRAKAAGRNRVEVARA</sequence>
<dbReference type="PANTHER" id="PTHR45138:SF9">
    <property type="entry name" value="DIGUANYLATE CYCLASE DGCM-RELATED"/>
    <property type="match status" value="1"/>
</dbReference>
<dbReference type="Pfam" id="PF08447">
    <property type="entry name" value="PAS_3"/>
    <property type="match status" value="1"/>
</dbReference>
<dbReference type="InterPro" id="IPR000700">
    <property type="entry name" value="PAS-assoc_C"/>
</dbReference>
<dbReference type="CDD" id="cd01949">
    <property type="entry name" value="GGDEF"/>
    <property type="match status" value="1"/>
</dbReference>
<evidence type="ECO:0000256" key="2">
    <source>
        <dbReference type="ARBA" id="ARBA00034247"/>
    </source>
</evidence>
<dbReference type="InterPro" id="IPR001610">
    <property type="entry name" value="PAC"/>
</dbReference>
<evidence type="ECO:0000256" key="1">
    <source>
        <dbReference type="ARBA" id="ARBA00012528"/>
    </source>
</evidence>
<comment type="catalytic activity">
    <reaction evidence="2">
        <text>2 GTP = 3',3'-c-di-GMP + 2 diphosphate</text>
        <dbReference type="Rhea" id="RHEA:24898"/>
        <dbReference type="ChEBI" id="CHEBI:33019"/>
        <dbReference type="ChEBI" id="CHEBI:37565"/>
        <dbReference type="ChEBI" id="CHEBI:58805"/>
        <dbReference type="EC" id="2.7.7.65"/>
    </reaction>
</comment>
<dbReference type="AlphaFoldDB" id="A0A848G1A7"/>
<dbReference type="PROSITE" id="PS50113">
    <property type="entry name" value="PAC"/>
    <property type="match status" value="1"/>
</dbReference>
<dbReference type="GO" id="GO:1902201">
    <property type="term" value="P:negative regulation of bacterial-type flagellum-dependent cell motility"/>
    <property type="evidence" value="ECO:0007669"/>
    <property type="project" value="TreeGrafter"/>
</dbReference>
<dbReference type="Gene3D" id="3.30.70.270">
    <property type="match status" value="1"/>
</dbReference>
<dbReference type="Gene3D" id="3.30.450.20">
    <property type="entry name" value="PAS domain"/>
    <property type="match status" value="2"/>
</dbReference>
<dbReference type="InterPro" id="IPR029787">
    <property type="entry name" value="Nucleotide_cyclase"/>
</dbReference>
<dbReference type="EMBL" id="JABBGA010000006">
    <property type="protein sequence ID" value="NML25978.1"/>
    <property type="molecule type" value="Genomic_DNA"/>
</dbReference>
<dbReference type="InterPro" id="IPR013655">
    <property type="entry name" value="PAS_fold_3"/>
</dbReference>
<dbReference type="InterPro" id="IPR035965">
    <property type="entry name" value="PAS-like_dom_sf"/>
</dbReference>
<evidence type="ECO:0000313" key="7">
    <source>
        <dbReference type="Proteomes" id="UP000580043"/>
    </source>
</evidence>
<dbReference type="PROSITE" id="PS50112">
    <property type="entry name" value="PAS"/>
    <property type="match status" value="1"/>
</dbReference>
<dbReference type="SUPFAM" id="SSF55785">
    <property type="entry name" value="PYP-like sensor domain (PAS domain)"/>
    <property type="match status" value="2"/>
</dbReference>
<evidence type="ECO:0000259" key="3">
    <source>
        <dbReference type="PROSITE" id="PS50112"/>
    </source>
</evidence>
<dbReference type="SUPFAM" id="SSF55073">
    <property type="entry name" value="Nucleotide cyclase"/>
    <property type="match status" value="1"/>
</dbReference>
<dbReference type="Proteomes" id="UP000580043">
    <property type="component" value="Unassembled WGS sequence"/>
</dbReference>
<accession>A0A848G1A7</accession>
<dbReference type="GO" id="GO:0005886">
    <property type="term" value="C:plasma membrane"/>
    <property type="evidence" value="ECO:0007669"/>
    <property type="project" value="TreeGrafter"/>
</dbReference>
<keyword evidence="7" id="KW-1185">Reference proteome</keyword>
<feature type="domain" description="PAC" evidence="4">
    <location>
        <begin position="215"/>
        <end position="268"/>
    </location>
</feature>
<feature type="domain" description="PAS" evidence="3">
    <location>
        <begin position="139"/>
        <end position="211"/>
    </location>
</feature>
<reference evidence="6 7" key="1">
    <citation type="submission" date="2020-04" db="EMBL/GenBank/DDBJ databases">
        <title>Zoogloea sp. G-4-1-14 isolated from soil.</title>
        <authorList>
            <person name="Dahal R.H."/>
        </authorList>
    </citation>
    <scope>NUCLEOTIDE SEQUENCE [LARGE SCALE GENOMIC DNA]</scope>
    <source>
        <strain evidence="6 7">G-4-1-14</strain>
    </source>
</reference>
<dbReference type="SMART" id="SM00267">
    <property type="entry name" value="GGDEF"/>
    <property type="match status" value="1"/>
</dbReference>
<dbReference type="PANTHER" id="PTHR45138">
    <property type="entry name" value="REGULATORY COMPONENTS OF SENSORY TRANSDUCTION SYSTEM"/>
    <property type="match status" value="1"/>
</dbReference>
<dbReference type="InterPro" id="IPR050469">
    <property type="entry name" value="Diguanylate_Cyclase"/>
</dbReference>
<protein>
    <recommendedName>
        <fullName evidence="1">diguanylate cyclase</fullName>
        <ecNumber evidence="1">2.7.7.65</ecNumber>
    </recommendedName>
</protein>
<dbReference type="InterPro" id="IPR000160">
    <property type="entry name" value="GGDEF_dom"/>
</dbReference>
<dbReference type="FunFam" id="3.30.70.270:FF:000001">
    <property type="entry name" value="Diguanylate cyclase domain protein"/>
    <property type="match status" value="1"/>
</dbReference>
<dbReference type="PROSITE" id="PS50887">
    <property type="entry name" value="GGDEF"/>
    <property type="match status" value="1"/>
</dbReference>